<dbReference type="Proteomes" id="UP000008183">
    <property type="component" value="Chromosome"/>
</dbReference>
<dbReference type="PATRIC" id="fig|243274.17.peg.1000"/>
<dbReference type="AlphaFoldDB" id="Q9X094"/>
<dbReference type="EnsemblBacteria" id="AAD36081">
    <property type="protein sequence ID" value="AAD36081"/>
    <property type="gene ID" value="TM_0999"/>
</dbReference>
<gene>
    <name evidence="1" type="ordered locus">TM_0999</name>
</gene>
<sequence length="32" mass="3936">MKEYEARQFKVCYMNSPEKAQENLCFFQLFVL</sequence>
<dbReference type="KEGG" id="tmw:THMA_1021"/>
<protein>
    <submittedName>
        <fullName evidence="1">Uncharacterized protein</fullName>
    </submittedName>
</protein>
<evidence type="ECO:0000313" key="2">
    <source>
        <dbReference type="Proteomes" id="UP000008183"/>
    </source>
</evidence>
<dbReference type="InParanoid" id="Q9X094"/>
<dbReference type="KEGG" id="tma:TM0999"/>
<accession>Q9X094</accession>
<name>Q9X094_THEMA</name>
<proteinExistence type="predicted"/>
<dbReference type="KEGG" id="tmm:Tmari_1003"/>
<reference evidence="1 2" key="1">
    <citation type="journal article" date="1999" name="Nature">
        <title>Evidence for lateral gene transfer between Archaea and Bacteria from genome sequence of Thermotoga maritima.</title>
        <authorList>
            <person name="Nelson K.E."/>
            <person name="Clayton R.A."/>
            <person name="Gill S.R."/>
            <person name="Gwinn M.L."/>
            <person name="Dodson R.J."/>
            <person name="Haft D.H."/>
            <person name="Hickey E.K."/>
            <person name="Peterson J.D."/>
            <person name="Nelson W.C."/>
            <person name="Ketchum K.A."/>
            <person name="McDonald L."/>
            <person name="Utterback T.R."/>
            <person name="Malek J.A."/>
            <person name="Linher K.D."/>
            <person name="Garrett M.M."/>
            <person name="Stewart A.M."/>
            <person name="Cotton M.D."/>
            <person name="Pratt M.S."/>
            <person name="Phillips C.A."/>
            <person name="Richardson D."/>
            <person name="Heidelberg J."/>
            <person name="Sutton G.G."/>
            <person name="Fleischmann R.D."/>
            <person name="White O."/>
            <person name="Salzberg S.L."/>
            <person name="Smith H.O."/>
            <person name="Venter J.C."/>
            <person name="Fraser C.M."/>
        </authorList>
    </citation>
    <scope>NUCLEOTIDE SEQUENCE [LARGE SCALE GENOMIC DNA]</scope>
    <source>
        <strain evidence="2">ATCC 43589 / DSM 3109 / JCM 10099 / NBRC 100826 / MSB8</strain>
    </source>
</reference>
<evidence type="ECO:0000313" key="1">
    <source>
        <dbReference type="EMBL" id="AAD36081.1"/>
    </source>
</evidence>
<dbReference type="DNASU" id="896842"/>
<dbReference type="OrthoDB" id="9859939at2"/>
<dbReference type="PIR" id="A72307">
    <property type="entry name" value="A72307"/>
</dbReference>
<keyword evidence="2" id="KW-1185">Reference proteome</keyword>
<dbReference type="EMBL" id="AE000512">
    <property type="protein sequence ID" value="AAD36081.1"/>
    <property type="molecule type" value="Genomic_DNA"/>
</dbReference>
<organism evidence="1 2">
    <name type="scientific">Thermotoga maritima (strain ATCC 43589 / DSM 3109 / JCM 10099 / NBRC 100826 / MSB8)</name>
    <dbReference type="NCBI Taxonomy" id="243274"/>
    <lineage>
        <taxon>Bacteria</taxon>
        <taxon>Thermotogati</taxon>
        <taxon>Thermotogota</taxon>
        <taxon>Thermotogae</taxon>
        <taxon>Thermotogales</taxon>
        <taxon>Thermotogaceae</taxon>
        <taxon>Thermotoga</taxon>
    </lineage>
</organism>